<dbReference type="EMBL" id="FLQX01000127">
    <property type="protein sequence ID" value="SBT07890.1"/>
    <property type="molecule type" value="Genomic_DNA"/>
</dbReference>
<dbReference type="RefSeq" id="WP_186407944.1">
    <property type="nucleotide sequence ID" value="NZ_FLQX01000127.1"/>
</dbReference>
<dbReference type="InterPro" id="IPR012893">
    <property type="entry name" value="HipA-like_C"/>
</dbReference>
<feature type="domain" description="HipA-like C-terminal" evidence="4">
    <location>
        <begin position="156"/>
        <end position="416"/>
    </location>
</feature>
<evidence type="ECO:0000259" key="4">
    <source>
        <dbReference type="Pfam" id="PF07804"/>
    </source>
</evidence>
<gene>
    <name evidence="6" type="ORF">ACCAA_50122</name>
</gene>
<dbReference type="InterPro" id="IPR052028">
    <property type="entry name" value="HipA_Ser/Thr_kinase"/>
</dbReference>
<dbReference type="PANTHER" id="PTHR37419">
    <property type="entry name" value="SERINE/THREONINE-PROTEIN KINASE TOXIN HIPA"/>
    <property type="match status" value="1"/>
</dbReference>
<evidence type="ECO:0000313" key="6">
    <source>
        <dbReference type="EMBL" id="SBT07890.1"/>
    </source>
</evidence>
<evidence type="ECO:0000256" key="3">
    <source>
        <dbReference type="ARBA" id="ARBA00022777"/>
    </source>
</evidence>
<proteinExistence type="inferred from homology"/>
<feature type="domain" description="HipA N-terminal subdomain 1" evidence="5">
    <location>
        <begin position="20"/>
        <end position="111"/>
    </location>
</feature>
<dbReference type="Proteomes" id="UP000199169">
    <property type="component" value="Unassembled WGS sequence"/>
</dbReference>
<accession>A0A1A8XS01</accession>
<dbReference type="AlphaFoldDB" id="A0A1A8XS01"/>
<dbReference type="STRING" id="1860102.ACCAA_50122"/>
<keyword evidence="3" id="KW-0418">Kinase</keyword>
<name>A0A1A8XS01_9PROT</name>
<protein>
    <submittedName>
        <fullName evidence="6">HipA domain protein</fullName>
    </submittedName>
</protein>
<sequence>MSTERSAPVWVWLAGELDPVRAGEFFHTPGRGHFHYDDAYLAAKHPPLAPDMPVRPHSLPIHDGSGIFPIFQDAGPDAWGVHLLQRRLERPLDDFEALTLCPVDGVGNLALGEMTPERRRVLAMDQFLAIIEEIKAQGQAITDIQSQVLDAVENGTSLGGTKPKLTLVIEGVQYLAKFPARGDDPWLPHVESAMLKLARQCGVDACEGTLWHLPDGRNTALLTRRFDRVSVAGVPGGAGRIGFVSAHAILRLDKQARTRAQAEAGMRAFSTCGFNADSLRRSYVALADAMARWCGGQANHREARRELWRRIVFNALIRNTDDHARNHGLLCVNMAGKHWALSPAFDLVAPPLARELPTLSLAYLHVPRGRAIPVPRLVWAASRKDLLEAAERHYGYEAGEAREHLDDAAATVRTGWRRFLAAEGVPEAEIDRYRGTFSPLPGM</sequence>
<organism evidence="6 7">
    <name type="scientific">Candidatus Accumulibacter aalborgensis</name>
    <dbReference type="NCBI Taxonomy" id="1860102"/>
    <lineage>
        <taxon>Bacteria</taxon>
        <taxon>Pseudomonadati</taxon>
        <taxon>Pseudomonadota</taxon>
        <taxon>Betaproteobacteria</taxon>
        <taxon>Candidatus Accumulibacter</taxon>
    </lineage>
</organism>
<comment type="similarity">
    <text evidence="1">Belongs to the HipA Ser/Thr kinase family.</text>
</comment>
<dbReference type="Gene3D" id="1.10.1070.20">
    <property type="match status" value="1"/>
</dbReference>
<evidence type="ECO:0000256" key="1">
    <source>
        <dbReference type="ARBA" id="ARBA00010164"/>
    </source>
</evidence>
<evidence type="ECO:0000256" key="2">
    <source>
        <dbReference type="ARBA" id="ARBA00022679"/>
    </source>
</evidence>
<dbReference type="GO" id="GO:0005829">
    <property type="term" value="C:cytosol"/>
    <property type="evidence" value="ECO:0007669"/>
    <property type="project" value="TreeGrafter"/>
</dbReference>
<evidence type="ECO:0000313" key="7">
    <source>
        <dbReference type="Proteomes" id="UP000199169"/>
    </source>
</evidence>
<dbReference type="Pfam" id="PF13657">
    <property type="entry name" value="Couple_hipA"/>
    <property type="match status" value="1"/>
</dbReference>
<dbReference type="GO" id="GO:0004674">
    <property type="term" value="F:protein serine/threonine kinase activity"/>
    <property type="evidence" value="ECO:0007669"/>
    <property type="project" value="TreeGrafter"/>
</dbReference>
<keyword evidence="2" id="KW-0808">Transferase</keyword>
<dbReference type="Pfam" id="PF07804">
    <property type="entry name" value="HipA_C"/>
    <property type="match status" value="1"/>
</dbReference>
<reference evidence="6 7" key="1">
    <citation type="submission" date="2016-06" db="EMBL/GenBank/DDBJ databases">
        <authorList>
            <person name="Kjaerup R.B."/>
            <person name="Dalgaard T.S."/>
            <person name="Juul-Madsen H.R."/>
        </authorList>
    </citation>
    <scope>NUCLEOTIDE SEQUENCE [LARGE SCALE GENOMIC DNA]</scope>
    <source>
        <strain evidence="6">3</strain>
    </source>
</reference>
<dbReference type="PANTHER" id="PTHR37419:SF8">
    <property type="entry name" value="TOXIN YJJJ"/>
    <property type="match status" value="1"/>
</dbReference>
<evidence type="ECO:0000259" key="5">
    <source>
        <dbReference type="Pfam" id="PF13657"/>
    </source>
</evidence>
<dbReference type="InterPro" id="IPR017508">
    <property type="entry name" value="HipA_N1"/>
</dbReference>
<keyword evidence="7" id="KW-1185">Reference proteome</keyword>